<evidence type="ECO:0008006" key="3">
    <source>
        <dbReference type="Google" id="ProtNLM"/>
    </source>
</evidence>
<keyword evidence="2" id="KW-1185">Reference proteome</keyword>
<organism evidence="1 2">
    <name type="scientific">Allocatelliglobosispora scoriae</name>
    <dbReference type="NCBI Taxonomy" id="643052"/>
    <lineage>
        <taxon>Bacteria</taxon>
        <taxon>Bacillati</taxon>
        <taxon>Actinomycetota</taxon>
        <taxon>Actinomycetes</taxon>
        <taxon>Micromonosporales</taxon>
        <taxon>Micromonosporaceae</taxon>
        <taxon>Allocatelliglobosispora</taxon>
    </lineage>
</organism>
<dbReference type="AlphaFoldDB" id="A0A841BNV9"/>
<name>A0A841BNV9_9ACTN</name>
<gene>
    <name evidence="1" type="ORF">F4553_001890</name>
</gene>
<comment type="caution">
    <text evidence="1">The sequence shown here is derived from an EMBL/GenBank/DDBJ whole genome shotgun (WGS) entry which is preliminary data.</text>
</comment>
<evidence type="ECO:0000313" key="2">
    <source>
        <dbReference type="Proteomes" id="UP000587527"/>
    </source>
</evidence>
<evidence type="ECO:0000313" key="1">
    <source>
        <dbReference type="EMBL" id="MBB5868511.1"/>
    </source>
</evidence>
<protein>
    <recommendedName>
        <fullName evidence="3">T6SS immunity protein Tdi1 C-terminal domain-containing protein</fullName>
    </recommendedName>
</protein>
<sequence length="153" mass="16241">MLPLTATFSDDAYARALDSWTFLDLTGKTPLFTNLFGDVFLQSADGCWFLDTVEGSLGMLWDRPAALAAELGTPAGENRYLAGPLAQAAADRGLILGPGQVYTFLPPPIFTGRVSVGAIEVYDFVLAVNITGQLHRQIRDLPPGADIGGVVLG</sequence>
<dbReference type="Proteomes" id="UP000587527">
    <property type="component" value="Unassembled WGS sequence"/>
</dbReference>
<dbReference type="RefSeq" id="WP_184834515.1">
    <property type="nucleotide sequence ID" value="NZ_JACHMN010000002.1"/>
</dbReference>
<dbReference type="EMBL" id="JACHMN010000002">
    <property type="protein sequence ID" value="MBB5868511.1"/>
    <property type="molecule type" value="Genomic_DNA"/>
</dbReference>
<proteinExistence type="predicted"/>
<reference evidence="1 2" key="1">
    <citation type="submission" date="2020-08" db="EMBL/GenBank/DDBJ databases">
        <title>Sequencing the genomes of 1000 actinobacteria strains.</title>
        <authorList>
            <person name="Klenk H.-P."/>
        </authorList>
    </citation>
    <scope>NUCLEOTIDE SEQUENCE [LARGE SCALE GENOMIC DNA]</scope>
    <source>
        <strain evidence="1 2">DSM 45362</strain>
    </source>
</reference>
<accession>A0A841BNV9</accession>